<keyword evidence="1" id="KW-1133">Transmembrane helix</keyword>
<protein>
    <submittedName>
        <fullName evidence="2">Uncharacterized protein</fullName>
    </submittedName>
</protein>
<gene>
    <name evidence="2" type="ORF">SLOPH_794</name>
</gene>
<keyword evidence="1" id="KW-0812">Transmembrane</keyword>
<feature type="transmembrane region" description="Helical" evidence="1">
    <location>
        <begin position="6"/>
        <end position="26"/>
    </location>
</feature>
<comment type="caution">
    <text evidence="2">The sequence shown here is derived from an EMBL/GenBank/DDBJ whole genome shotgun (WGS) entry which is preliminary data.</text>
</comment>
<evidence type="ECO:0000256" key="1">
    <source>
        <dbReference type="SAM" id="Phobius"/>
    </source>
</evidence>
<evidence type="ECO:0000313" key="2">
    <source>
        <dbReference type="EMBL" id="EPR79460.1"/>
    </source>
</evidence>
<proteinExistence type="predicted"/>
<reference evidence="3" key="1">
    <citation type="journal article" date="2013" name="PLoS Genet.">
        <title>The genome of Spraguea lophii and the basis of host-microsporidian interactions.</title>
        <authorList>
            <person name="Campbell S.E."/>
            <person name="Williams T.A."/>
            <person name="Yousuf A."/>
            <person name="Soanes D.M."/>
            <person name="Paszkiewicz K.H."/>
            <person name="Williams B.A.P."/>
        </authorList>
    </citation>
    <scope>NUCLEOTIDE SEQUENCE [LARGE SCALE GENOMIC DNA]</scope>
    <source>
        <strain evidence="3">42_110</strain>
    </source>
</reference>
<sequence length="462" mass="55073">MLSFILLIYLFIIKIYYYSIEGINHYKSMKYTYYQRLVNKMKSMYQIYVGLLNTLIKEDVDIMFNRLLKIIINYLILSNIMLKLCVVNCADLELHAVSSIYNNNIIFISKMSVKDTGEINLILDGVPIIMNILDPLDLDMSEDEKDTVLSEYKIPSFKKFRLPFYPFNPDKISAEINNNTPPLEIINCISYNFKHYRKRIKHNLSSMFYGIQSEAGLNIAPDNPKNIRLADFYKLFFHCRDKKKKLSVYWILKKYSVQFIFFLKKINEIEIIINTLKLEKEVTLNYLQNKISVKHRSHYESVIIESFFYKLCEMYISITHEIYETEFGNILDRASFDVLEAYKTTLLIRIQSLLLKSEFKENNLYCSEGYLELTKHLNVRTLKDFFIMSQCPVSYLKSVITLFNREHWMSDDIVRLLIEKCEHIKTLLRLENRDETLLYDMNYLNRIFSTKISLETLYDCWM</sequence>
<dbReference type="InParanoid" id="S7W951"/>
<dbReference type="AlphaFoldDB" id="S7W951"/>
<dbReference type="HOGENOM" id="CLU_592072_0_0_1"/>
<keyword evidence="3" id="KW-1185">Reference proteome</keyword>
<dbReference type="EMBL" id="ATCN01000248">
    <property type="protein sequence ID" value="EPR79460.1"/>
    <property type="molecule type" value="Genomic_DNA"/>
</dbReference>
<organism evidence="2 3">
    <name type="scientific">Spraguea lophii (strain 42_110)</name>
    <name type="common">Microsporidian parasite</name>
    <dbReference type="NCBI Taxonomy" id="1358809"/>
    <lineage>
        <taxon>Eukaryota</taxon>
        <taxon>Fungi</taxon>
        <taxon>Fungi incertae sedis</taxon>
        <taxon>Microsporidia</taxon>
        <taxon>Spragueidae</taxon>
        <taxon>Spraguea</taxon>
    </lineage>
</organism>
<dbReference type="Proteomes" id="UP000014978">
    <property type="component" value="Unassembled WGS sequence"/>
</dbReference>
<accession>S7W951</accession>
<name>S7W951_SPRLO</name>
<keyword evidence="1" id="KW-0472">Membrane</keyword>
<dbReference type="VEuPathDB" id="MicrosporidiaDB:SLOPH_794"/>
<evidence type="ECO:0000313" key="3">
    <source>
        <dbReference type="Proteomes" id="UP000014978"/>
    </source>
</evidence>